<dbReference type="EMBL" id="DXGJ01000056">
    <property type="protein sequence ID" value="HIW72395.1"/>
    <property type="molecule type" value="Genomic_DNA"/>
</dbReference>
<dbReference type="PANTHER" id="PTHR43128">
    <property type="entry name" value="L-2-HYDROXYCARBOXYLATE DEHYDROGENASE (NAD(P)(+))"/>
    <property type="match status" value="1"/>
</dbReference>
<dbReference type="InterPro" id="IPR015955">
    <property type="entry name" value="Lactate_DH/Glyco_Ohase_4_C"/>
</dbReference>
<sequence length="301" mass="32850">MKPSMIVQGELTHAKYLLQQLLVADLPVDCVIMAEHTTDTPEYQALITASALCPQFSLRMGTAADYAQATWLVLTDLEEPLPALADRIVALRRLTNRILENGFRGQLVFTGQDDEVLTYFAWKYSGAAVGQIWGLGTYPVNQLLTYRLADRLGVGVNAIQTTVVGRAAEPVVAWSRTYVGPTPILMYLANADAAFNAEDLDKMESWLRREATGSQTALRYLTLIHLFQALLANQPVIAPVAHPQPGETALAVATPVLVTLQGTQAITNLALSEDEQRAYSAETTAIHETITQLEGTPTEGR</sequence>
<name>A0A9D1QS01_9LACO</name>
<reference evidence="1" key="1">
    <citation type="journal article" date="2021" name="PeerJ">
        <title>Extensive microbial diversity within the chicken gut microbiome revealed by metagenomics and culture.</title>
        <authorList>
            <person name="Gilroy R."/>
            <person name="Ravi A."/>
            <person name="Getino M."/>
            <person name="Pursley I."/>
            <person name="Horton D.L."/>
            <person name="Alikhan N.F."/>
            <person name="Baker D."/>
            <person name="Gharbi K."/>
            <person name="Hall N."/>
            <person name="Watson M."/>
            <person name="Adriaenssens E.M."/>
            <person name="Foster-Nyarko E."/>
            <person name="Jarju S."/>
            <person name="Secka A."/>
            <person name="Antonio M."/>
            <person name="Oren A."/>
            <person name="Chaudhuri R.R."/>
            <person name="La Ragione R."/>
            <person name="Hildebrand F."/>
            <person name="Pallen M.J."/>
        </authorList>
    </citation>
    <scope>NUCLEOTIDE SEQUENCE</scope>
    <source>
        <strain evidence="1">CHK173-259</strain>
    </source>
</reference>
<reference evidence="1" key="2">
    <citation type="submission" date="2021-04" db="EMBL/GenBank/DDBJ databases">
        <authorList>
            <person name="Gilroy R."/>
        </authorList>
    </citation>
    <scope>NUCLEOTIDE SEQUENCE</scope>
    <source>
        <strain evidence="1">CHK173-259</strain>
    </source>
</reference>
<organism evidence="1 2">
    <name type="scientific">Candidatus Levilactobacillus faecigallinarum</name>
    <dbReference type="NCBI Taxonomy" id="2838638"/>
    <lineage>
        <taxon>Bacteria</taxon>
        <taxon>Bacillati</taxon>
        <taxon>Bacillota</taxon>
        <taxon>Bacilli</taxon>
        <taxon>Lactobacillales</taxon>
        <taxon>Lactobacillaceae</taxon>
        <taxon>Levilactobacillus</taxon>
    </lineage>
</organism>
<accession>A0A9D1QS01</accession>
<proteinExistence type="predicted"/>
<dbReference type="PANTHER" id="PTHR43128:SF16">
    <property type="entry name" value="L-LACTATE DEHYDROGENASE"/>
    <property type="match status" value="1"/>
</dbReference>
<evidence type="ECO:0000313" key="1">
    <source>
        <dbReference type="EMBL" id="HIW72395.1"/>
    </source>
</evidence>
<dbReference type="Proteomes" id="UP000886822">
    <property type="component" value="Unassembled WGS sequence"/>
</dbReference>
<protein>
    <submittedName>
        <fullName evidence="1">Lactate dehydrogenase</fullName>
    </submittedName>
</protein>
<dbReference type="SUPFAM" id="SSF56327">
    <property type="entry name" value="LDH C-terminal domain-like"/>
    <property type="match status" value="1"/>
</dbReference>
<dbReference type="Gene3D" id="3.90.110.10">
    <property type="entry name" value="Lactate dehydrogenase/glycoside hydrolase, family 4, C-terminal"/>
    <property type="match status" value="1"/>
</dbReference>
<dbReference type="AlphaFoldDB" id="A0A9D1QS01"/>
<dbReference type="GO" id="GO:0006089">
    <property type="term" value="P:lactate metabolic process"/>
    <property type="evidence" value="ECO:0007669"/>
    <property type="project" value="TreeGrafter"/>
</dbReference>
<evidence type="ECO:0000313" key="2">
    <source>
        <dbReference type="Proteomes" id="UP000886822"/>
    </source>
</evidence>
<gene>
    <name evidence="1" type="ORF">H9875_07195</name>
</gene>
<comment type="caution">
    <text evidence="1">The sequence shown here is derived from an EMBL/GenBank/DDBJ whole genome shotgun (WGS) entry which is preliminary data.</text>
</comment>
<dbReference type="GO" id="GO:0004459">
    <property type="term" value="F:L-lactate dehydrogenase (NAD+) activity"/>
    <property type="evidence" value="ECO:0007669"/>
    <property type="project" value="TreeGrafter"/>
</dbReference>